<keyword evidence="3" id="KW-0479">Metal-binding</keyword>
<feature type="non-terminal residue" evidence="11">
    <location>
        <position position="1"/>
    </location>
</feature>
<dbReference type="GO" id="GO:0016798">
    <property type="term" value="F:hydrolase activity, acting on glycosyl bonds"/>
    <property type="evidence" value="ECO:0007669"/>
    <property type="project" value="UniProtKB-KW"/>
</dbReference>
<dbReference type="GO" id="GO:0046872">
    <property type="term" value="F:metal ion binding"/>
    <property type="evidence" value="ECO:0007669"/>
    <property type="project" value="UniProtKB-KW"/>
</dbReference>
<dbReference type="InterPro" id="IPR004035">
    <property type="entry name" value="Endouclease-III_FeS-bd_BS"/>
</dbReference>
<evidence type="ECO:0000256" key="6">
    <source>
        <dbReference type="ARBA" id="ARBA00023004"/>
    </source>
</evidence>
<dbReference type="Gene3D" id="1.10.1670.10">
    <property type="entry name" value="Helix-hairpin-Helix base-excision DNA repair enzymes (C-terminal)"/>
    <property type="match status" value="1"/>
</dbReference>
<accession>A0A382F5T5</accession>
<dbReference type="EMBL" id="UINC01048030">
    <property type="protein sequence ID" value="SVB58059.1"/>
    <property type="molecule type" value="Genomic_DNA"/>
</dbReference>
<keyword evidence="9" id="KW-0326">Glycosidase</keyword>
<dbReference type="GO" id="GO:0006284">
    <property type="term" value="P:base-excision repair"/>
    <property type="evidence" value="ECO:0007669"/>
    <property type="project" value="InterPro"/>
</dbReference>
<organism evidence="11">
    <name type="scientific">marine metagenome</name>
    <dbReference type="NCBI Taxonomy" id="408172"/>
    <lineage>
        <taxon>unclassified sequences</taxon>
        <taxon>metagenomes</taxon>
        <taxon>ecological metagenomes</taxon>
    </lineage>
</organism>
<proteinExistence type="inferred from homology"/>
<evidence type="ECO:0000256" key="8">
    <source>
        <dbReference type="ARBA" id="ARBA00023204"/>
    </source>
</evidence>
<evidence type="ECO:0000256" key="4">
    <source>
        <dbReference type="ARBA" id="ARBA00022763"/>
    </source>
</evidence>
<comment type="cofactor">
    <cofactor evidence="1">
        <name>[4Fe-4S] cluster</name>
        <dbReference type="ChEBI" id="CHEBI:49883"/>
    </cofactor>
</comment>
<feature type="domain" description="HhH-GPD" evidence="10">
    <location>
        <begin position="67"/>
        <end position="223"/>
    </location>
</feature>
<dbReference type="CDD" id="cd00056">
    <property type="entry name" value="ENDO3c"/>
    <property type="match status" value="1"/>
</dbReference>
<dbReference type="Pfam" id="PF00730">
    <property type="entry name" value="HhH-GPD"/>
    <property type="match status" value="1"/>
</dbReference>
<dbReference type="AlphaFoldDB" id="A0A382F5T5"/>
<evidence type="ECO:0000256" key="3">
    <source>
        <dbReference type="ARBA" id="ARBA00022723"/>
    </source>
</evidence>
<dbReference type="SMART" id="SM00478">
    <property type="entry name" value="ENDO3c"/>
    <property type="match status" value="1"/>
</dbReference>
<keyword evidence="8" id="KW-0234">DNA repair</keyword>
<gene>
    <name evidence="11" type="ORF">METZ01_LOCUS210913</name>
</gene>
<dbReference type="InterPro" id="IPR011257">
    <property type="entry name" value="DNA_glycosylase"/>
</dbReference>
<evidence type="ECO:0000313" key="11">
    <source>
        <dbReference type="EMBL" id="SVB58059.1"/>
    </source>
</evidence>
<keyword evidence="7" id="KW-0411">Iron-sulfur</keyword>
<evidence type="ECO:0000256" key="7">
    <source>
        <dbReference type="ARBA" id="ARBA00023014"/>
    </source>
</evidence>
<evidence type="ECO:0000256" key="9">
    <source>
        <dbReference type="ARBA" id="ARBA00023295"/>
    </source>
</evidence>
<keyword evidence="6" id="KW-0408">Iron</keyword>
<evidence type="ECO:0000256" key="5">
    <source>
        <dbReference type="ARBA" id="ARBA00022801"/>
    </source>
</evidence>
<keyword evidence="4" id="KW-0227">DNA damage</keyword>
<dbReference type="InterPro" id="IPR003265">
    <property type="entry name" value="HhH-GPD_domain"/>
</dbReference>
<dbReference type="PROSITE" id="PS00764">
    <property type="entry name" value="ENDONUCLEASE_III_1"/>
    <property type="match status" value="1"/>
</dbReference>
<dbReference type="PANTHER" id="PTHR47203:SF1">
    <property type="entry name" value="HYPOTHETICAL BASE EXCISION DNA REPAIR PROTEIN (EUROFUNG)"/>
    <property type="match status" value="1"/>
</dbReference>
<name>A0A382F5T5_9ZZZZ</name>
<dbReference type="SUPFAM" id="SSF48150">
    <property type="entry name" value="DNA-glycosylase"/>
    <property type="match status" value="1"/>
</dbReference>
<protein>
    <recommendedName>
        <fullName evidence="10">HhH-GPD domain-containing protein</fullName>
    </recommendedName>
</protein>
<dbReference type="Gene3D" id="1.10.340.30">
    <property type="entry name" value="Hypothetical protein, domain 2"/>
    <property type="match status" value="1"/>
</dbReference>
<keyword evidence="5" id="KW-0378">Hydrolase</keyword>
<reference evidence="11" key="1">
    <citation type="submission" date="2018-05" db="EMBL/GenBank/DDBJ databases">
        <authorList>
            <person name="Lanie J.A."/>
            <person name="Ng W.-L."/>
            <person name="Kazmierczak K.M."/>
            <person name="Andrzejewski T.M."/>
            <person name="Davidsen T.M."/>
            <person name="Wayne K.J."/>
            <person name="Tettelin H."/>
            <person name="Glass J.I."/>
            <person name="Rusch D."/>
            <person name="Podicherti R."/>
            <person name="Tsui H.-C.T."/>
            <person name="Winkler M.E."/>
        </authorList>
    </citation>
    <scope>NUCLEOTIDE SEQUENCE</scope>
</reference>
<dbReference type="InterPro" id="IPR023170">
    <property type="entry name" value="HhH_base_excis_C"/>
</dbReference>
<dbReference type="PANTHER" id="PTHR47203">
    <property type="match status" value="1"/>
</dbReference>
<evidence type="ECO:0000256" key="2">
    <source>
        <dbReference type="ARBA" id="ARBA00008343"/>
    </source>
</evidence>
<dbReference type="GO" id="GO:0051536">
    <property type="term" value="F:iron-sulfur cluster binding"/>
    <property type="evidence" value="ECO:0007669"/>
    <property type="project" value="UniProtKB-KW"/>
</dbReference>
<evidence type="ECO:0000256" key="1">
    <source>
        <dbReference type="ARBA" id="ARBA00001966"/>
    </source>
</evidence>
<sequence length="251" mass="28379">VSGGAPARRGVKTLKATALRESKACASEGSNESCAIELLCNRLCDRYGAPRPKSRQAPLEELIFTILSQNTTDKNRDRAWASLWQHFDTWQEVATSRVDKIASAIKVGGLHKVKARRIKDILLQLKKERGDFDLNHLLAVDMAVARTELQKYKGIGAKSINCILLFSLGLPAFPVDTHVHRILRRLGIIETGDLSKANRDIQKHVRDEIAYLLHMNMIRYGREVCHAQRPKCWDCCVEDLCVYEEKNLTKC</sequence>
<dbReference type="PIRSF" id="PIRSF001435">
    <property type="entry name" value="Nth"/>
    <property type="match status" value="1"/>
</dbReference>
<comment type="similarity">
    <text evidence="2">Belongs to the Nth/MutY family.</text>
</comment>
<evidence type="ECO:0000259" key="10">
    <source>
        <dbReference type="SMART" id="SM00478"/>
    </source>
</evidence>